<gene>
    <name evidence="1" type="ORF">MGU_11005</name>
</gene>
<name>A0A0B4GPI1_METGA</name>
<dbReference type="EMBL" id="AZNH01000129">
    <property type="protein sequence ID" value="KID81652.1"/>
    <property type="molecule type" value="Genomic_DNA"/>
</dbReference>
<dbReference type="HOGENOM" id="CLU_2574374_0_0_1"/>
<protein>
    <submittedName>
        <fullName evidence="1">Uncharacterized protein</fullName>
    </submittedName>
</protein>
<dbReference type="AlphaFoldDB" id="A0A0B4GPI1"/>
<organism evidence="1 2">
    <name type="scientific">Metarhizium guizhouense (strain ARSEF 977)</name>
    <dbReference type="NCBI Taxonomy" id="1276136"/>
    <lineage>
        <taxon>Eukaryota</taxon>
        <taxon>Fungi</taxon>
        <taxon>Dikarya</taxon>
        <taxon>Ascomycota</taxon>
        <taxon>Pezizomycotina</taxon>
        <taxon>Sordariomycetes</taxon>
        <taxon>Hypocreomycetidae</taxon>
        <taxon>Hypocreales</taxon>
        <taxon>Clavicipitaceae</taxon>
        <taxon>Metarhizium</taxon>
    </lineage>
</organism>
<keyword evidence="2" id="KW-1185">Reference proteome</keyword>
<evidence type="ECO:0000313" key="2">
    <source>
        <dbReference type="Proteomes" id="UP000031192"/>
    </source>
</evidence>
<accession>A0A0B4GPI1</accession>
<evidence type="ECO:0000313" key="1">
    <source>
        <dbReference type="EMBL" id="KID81652.1"/>
    </source>
</evidence>
<dbReference type="Proteomes" id="UP000031192">
    <property type="component" value="Unassembled WGS sequence"/>
</dbReference>
<reference evidence="1 2" key="1">
    <citation type="journal article" date="2014" name="Proc. Natl. Acad. Sci. U.S.A.">
        <title>Trajectory and genomic determinants of fungal-pathogen speciation and host adaptation.</title>
        <authorList>
            <person name="Hu X."/>
            <person name="Xiao G."/>
            <person name="Zheng P."/>
            <person name="Shang Y."/>
            <person name="Su Y."/>
            <person name="Zhang X."/>
            <person name="Liu X."/>
            <person name="Zhan S."/>
            <person name="St Leger R.J."/>
            <person name="Wang C."/>
        </authorList>
    </citation>
    <scope>NUCLEOTIDE SEQUENCE [LARGE SCALE GENOMIC DNA]</scope>
    <source>
        <strain evidence="1 2">ARSEF 977</strain>
    </source>
</reference>
<proteinExistence type="predicted"/>
<sequence length="81" mass="8867">MFLFSHSLDGLCGGFNEEVVHVGMSGYAFVQEQIVKTGYVRGLQRSRFGSFGVACQCVKGQFSDGELEGRCLLEERAGVLK</sequence>
<comment type="caution">
    <text evidence="1">The sequence shown here is derived from an EMBL/GenBank/DDBJ whole genome shotgun (WGS) entry which is preliminary data.</text>
</comment>